<dbReference type="AlphaFoldDB" id="A0A8H6JZG9"/>
<dbReference type="PANTHER" id="PTHR10039">
    <property type="entry name" value="AMELOGENIN"/>
    <property type="match status" value="1"/>
</dbReference>
<evidence type="ECO:0000259" key="2">
    <source>
        <dbReference type="Pfam" id="PF22939"/>
    </source>
</evidence>
<gene>
    <name evidence="4" type="ORF">CPLU01_12295</name>
</gene>
<sequence length="474" mass="54072">MSSRSVLPSSSADHAGPSTGTVALRDAHPGLEQALLVFQANLTDEERTRLQRMKGSSCDADAVLRFTHDLDGVNAARRGKSIATRLCSLIQTAQQFYQIADTYVSSHPEIAALVWGSVKLTFLILANFTSYFEKFAELLRGFDQLCPRFAEYRLLFPDSSRLRQAVYDFQATVIDCCSKIITVSRRPRRQHLLASLTQSFQSEIQPHVIEIRSKAKYVKDEIALAKASDDHKEHLLQVQERQQAAESRQKLANWFSRTDKGMSLRADERKWEKLLDKLSSYDHTAAFKNARAKKHNGTAEWTFRNQEYETWIWKNHHDISRRQLMTQDEELISEVLETISKGGEGMFLWVYLTIENICTCRTDSDIRNALKTIPRNLSGTLNRALRRIMGNGNTKVASRIFEWTATVRTPLTMQQLREALSVEIGQKYSQPERMINGIERLTIWCENLVQIEDTYETVGTAGLIMGNGQTSWAE</sequence>
<accession>A0A8H6JZG9</accession>
<name>A0A8H6JZG9_9PEZI</name>
<feature type="domain" description="DUF7708" evidence="3">
    <location>
        <begin position="88"/>
        <end position="225"/>
    </location>
</feature>
<dbReference type="Pfam" id="PF24809">
    <property type="entry name" value="DUF7708"/>
    <property type="match status" value="1"/>
</dbReference>
<evidence type="ECO:0000313" key="4">
    <source>
        <dbReference type="EMBL" id="KAF6821962.1"/>
    </source>
</evidence>
<evidence type="ECO:0000256" key="1">
    <source>
        <dbReference type="SAM" id="MobiDB-lite"/>
    </source>
</evidence>
<organism evidence="4 5">
    <name type="scientific">Colletotrichum plurivorum</name>
    <dbReference type="NCBI Taxonomy" id="2175906"/>
    <lineage>
        <taxon>Eukaryota</taxon>
        <taxon>Fungi</taxon>
        <taxon>Dikarya</taxon>
        <taxon>Ascomycota</taxon>
        <taxon>Pezizomycotina</taxon>
        <taxon>Sordariomycetes</taxon>
        <taxon>Hypocreomycetidae</taxon>
        <taxon>Glomerellales</taxon>
        <taxon>Glomerellaceae</taxon>
        <taxon>Colletotrichum</taxon>
        <taxon>Colletotrichum orchidearum species complex</taxon>
    </lineage>
</organism>
<reference evidence="4" key="1">
    <citation type="journal article" date="2020" name="Phytopathology">
        <title>Genome Sequence Resources of Colletotrichum truncatum, C. plurivorum, C. musicola, and C. sojae: Four Species Pathogenic to Soybean (Glycine max).</title>
        <authorList>
            <person name="Rogerio F."/>
            <person name="Boufleur T.R."/>
            <person name="Ciampi-Guillardi M."/>
            <person name="Sukno S.A."/>
            <person name="Thon M.R."/>
            <person name="Massola Junior N.S."/>
            <person name="Baroncelli R."/>
        </authorList>
    </citation>
    <scope>NUCLEOTIDE SEQUENCE</scope>
    <source>
        <strain evidence="4">LFN00145</strain>
    </source>
</reference>
<proteinExistence type="predicted"/>
<dbReference type="Pfam" id="PF22939">
    <property type="entry name" value="WHD_GPIID"/>
    <property type="match status" value="1"/>
</dbReference>
<evidence type="ECO:0008006" key="6">
    <source>
        <dbReference type="Google" id="ProtNLM"/>
    </source>
</evidence>
<evidence type="ECO:0000313" key="5">
    <source>
        <dbReference type="Proteomes" id="UP000654918"/>
    </source>
</evidence>
<feature type="domain" description="GPI inositol-deacylase winged helix" evidence="2">
    <location>
        <begin position="390"/>
        <end position="458"/>
    </location>
</feature>
<dbReference type="EMBL" id="WIGO01000250">
    <property type="protein sequence ID" value="KAF6821962.1"/>
    <property type="molecule type" value="Genomic_DNA"/>
</dbReference>
<feature type="region of interest" description="Disordered" evidence="1">
    <location>
        <begin position="1"/>
        <end position="24"/>
    </location>
</feature>
<dbReference type="InterPro" id="IPR056125">
    <property type="entry name" value="DUF7708"/>
</dbReference>
<keyword evidence="5" id="KW-1185">Reference proteome</keyword>
<comment type="caution">
    <text evidence="4">The sequence shown here is derived from an EMBL/GenBank/DDBJ whole genome shotgun (WGS) entry which is preliminary data.</text>
</comment>
<dbReference type="InterPro" id="IPR054471">
    <property type="entry name" value="GPIID_WHD"/>
</dbReference>
<evidence type="ECO:0000259" key="3">
    <source>
        <dbReference type="Pfam" id="PF24809"/>
    </source>
</evidence>
<dbReference type="PANTHER" id="PTHR10039:SF10">
    <property type="entry name" value="NACHT DOMAIN-CONTAINING PROTEIN"/>
    <property type="match status" value="1"/>
</dbReference>
<protein>
    <recommendedName>
        <fullName evidence="6">Nacht domain protein</fullName>
    </recommendedName>
</protein>
<dbReference type="Proteomes" id="UP000654918">
    <property type="component" value="Unassembled WGS sequence"/>
</dbReference>
<feature type="compositionally biased region" description="Polar residues" evidence="1">
    <location>
        <begin position="1"/>
        <end position="12"/>
    </location>
</feature>